<sequence length="120" mass="13758">MGVKNKITGEMADLIVTLRNDQKVNYTFQDIKDQLEKRFNKTISINSIRLCYLKNANKDIKEVVSNSNESIKLEVKKEIKPVLNEVKQVKSLDNNSSSLKTKVATQDQIADLDEQLKNFK</sequence>
<accession>A0A6H0G0D4</accession>
<geneLocation type="plasmid" evidence="2">
    <name>pa1254_2</name>
</geneLocation>
<dbReference type="RefSeq" id="WP_167564496.1">
    <property type="nucleotide sequence ID" value="NZ_CP049808.1"/>
</dbReference>
<keyword evidence="1" id="KW-0614">Plasmid</keyword>
<evidence type="ECO:0000313" key="2">
    <source>
        <dbReference type="Proteomes" id="UP000501692"/>
    </source>
</evidence>
<protein>
    <submittedName>
        <fullName evidence="1">Helix-turn-helix domain-containing protein</fullName>
    </submittedName>
</protein>
<evidence type="ECO:0000313" key="1">
    <source>
        <dbReference type="EMBL" id="QIT20012.1"/>
    </source>
</evidence>
<name>A0A6H0G0D4_ACIPI</name>
<reference evidence="1 2" key="1">
    <citation type="submission" date="2020-03" db="EMBL/GenBank/DDBJ databases">
        <authorList>
            <person name="Zhang L."/>
            <person name="Han X."/>
            <person name="Chen Y."/>
            <person name="Yu Y."/>
        </authorList>
    </citation>
    <scope>NUCLEOTIDE SEQUENCE [LARGE SCALE GENOMIC DNA]</scope>
    <source>
        <strain evidence="1 2">A1254</strain>
        <plasmid evidence="2">pa1254_2</plasmid>
    </source>
</reference>
<dbReference type="AlphaFoldDB" id="A0A6H0G0D4"/>
<dbReference type="EMBL" id="CP049808">
    <property type="protein sequence ID" value="QIT20012.1"/>
    <property type="molecule type" value="Genomic_DNA"/>
</dbReference>
<organism evidence="1 2">
    <name type="scientific">Acinetobacter pittii</name>
    <name type="common">Acinetobacter genomosp. 3</name>
    <dbReference type="NCBI Taxonomy" id="48296"/>
    <lineage>
        <taxon>Bacteria</taxon>
        <taxon>Pseudomonadati</taxon>
        <taxon>Pseudomonadota</taxon>
        <taxon>Gammaproteobacteria</taxon>
        <taxon>Moraxellales</taxon>
        <taxon>Moraxellaceae</taxon>
        <taxon>Acinetobacter</taxon>
        <taxon>Acinetobacter calcoaceticus/baumannii complex</taxon>
    </lineage>
</organism>
<dbReference type="Proteomes" id="UP000501692">
    <property type="component" value="Plasmid pA1254_2"/>
</dbReference>
<proteinExistence type="predicted"/>
<gene>
    <name evidence="1" type="ORF">G8E09_19575</name>
</gene>